<organism evidence="1">
    <name type="scientific">uncultured Thiotrichaceae bacterium</name>
    <dbReference type="NCBI Taxonomy" id="298394"/>
    <lineage>
        <taxon>Bacteria</taxon>
        <taxon>Pseudomonadati</taxon>
        <taxon>Pseudomonadota</taxon>
        <taxon>Gammaproteobacteria</taxon>
        <taxon>Thiotrichales</taxon>
        <taxon>Thiotrichaceae</taxon>
        <taxon>environmental samples</taxon>
    </lineage>
</organism>
<evidence type="ECO:0000313" key="1">
    <source>
        <dbReference type="EMBL" id="CAA6818782.1"/>
    </source>
</evidence>
<evidence type="ECO:0008006" key="2">
    <source>
        <dbReference type="Google" id="ProtNLM"/>
    </source>
</evidence>
<proteinExistence type="predicted"/>
<name>A0A6S6TD56_9GAMM</name>
<dbReference type="AlphaFoldDB" id="A0A6S6TD56"/>
<reference evidence="1" key="1">
    <citation type="submission" date="2020-01" db="EMBL/GenBank/DDBJ databases">
        <authorList>
            <person name="Meier V. D."/>
            <person name="Meier V D."/>
        </authorList>
    </citation>
    <scope>NUCLEOTIDE SEQUENCE</scope>
    <source>
        <strain evidence="1">HLG_WM_MAG_09</strain>
    </source>
</reference>
<gene>
    <name evidence="1" type="ORF">HELGO_WM38491</name>
</gene>
<sequence>MRKVLILDTSILCVWLNVPGKTACGSDNDRWDQARVTEKIKEEEQADTTFVLPLAALIETGNHIAQAGHSRRERAIALADVIRKSADDIDPWAAFDNQAVLWTPEYLRELADTWPELAMANIAIGDATIKALAEYYAKQFKVEILTGDQGLKAYEPTAPVEQPRRRRR</sequence>
<protein>
    <recommendedName>
        <fullName evidence="2">PIN domain-containing protein</fullName>
    </recommendedName>
</protein>
<accession>A0A6S6TD56</accession>
<dbReference type="EMBL" id="CACVAT010000311">
    <property type="protein sequence ID" value="CAA6818782.1"/>
    <property type="molecule type" value="Genomic_DNA"/>
</dbReference>